<gene>
    <name evidence="8" type="ORF">BRSU_0864</name>
</gene>
<feature type="transmembrane region" description="Helical" evidence="6">
    <location>
        <begin position="6"/>
        <end position="27"/>
    </location>
</feature>
<dbReference type="SUPFAM" id="SSF109755">
    <property type="entry name" value="PhoU-like"/>
    <property type="match status" value="1"/>
</dbReference>
<feature type="transmembrane region" description="Helical" evidence="6">
    <location>
        <begin position="246"/>
        <end position="268"/>
    </location>
</feature>
<feature type="transmembrane region" description="Helical" evidence="6">
    <location>
        <begin position="175"/>
        <end position="193"/>
    </location>
</feature>
<dbReference type="GO" id="GO:0044341">
    <property type="term" value="P:sodium-dependent phosphate transport"/>
    <property type="evidence" value="ECO:0007669"/>
    <property type="project" value="InterPro"/>
</dbReference>
<dbReference type="RefSeq" id="WP_048593998.1">
    <property type="nucleotide sequence ID" value="NZ_CVLB01000001.1"/>
</dbReference>
<keyword evidence="2" id="KW-1003">Cell membrane</keyword>
<dbReference type="PANTHER" id="PTHR10010">
    <property type="entry name" value="SOLUTE CARRIER FAMILY 34 SODIUM PHOSPHATE , MEMBER 2-RELATED"/>
    <property type="match status" value="1"/>
</dbReference>
<dbReference type="AlphaFoldDB" id="A0A0G4K664"/>
<dbReference type="InterPro" id="IPR003841">
    <property type="entry name" value="Na/Pi_transpt"/>
</dbReference>
<protein>
    <submittedName>
        <fullName evidence="8">Sodium:phosphate symporter</fullName>
    </submittedName>
</protein>
<dbReference type="NCBIfam" id="TIGR00704">
    <property type="entry name" value="NaPi_cotrn_rel"/>
    <property type="match status" value="1"/>
</dbReference>
<dbReference type="GO" id="GO:0005886">
    <property type="term" value="C:plasma membrane"/>
    <property type="evidence" value="ECO:0007669"/>
    <property type="project" value="UniProtKB-SubCell"/>
</dbReference>
<feature type="transmembrane region" description="Helical" evidence="6">
    <location>
        <begin position="294"/>
        <end position="316"/>
    </location>
</feature>
<evidence type="ECO:0000256" key="3">
    <source>
        <dbReference type="ARBA" id="ARBA00022692"/>
    </source>
</evidence>
<dbReference type="GO" id="GO:0005436">
    <property type="term" value="F:sodium:phosphate symporter activity"/>
    <property type="evidence" value="ECO:0007669"/>
    <property type="project" value="InterPro"/>
</dbReference>
<dbReference type="InterPro" id="IPR004633">
    <property type="entry name" value="NaPi_cotrn-rel/YqeW-like"/>
</dbReference>
<evidence type="ECO:0000256" key="2">
    <source>
        <dbReference type="ARBA" id="ARBA00022475"/>
    </source>
</evidence>
<feature type="transmembrane region" description="Helical" evidence="6">
    <location>
        <begin position="213"/>
        <end position="234"/>
    </location>
</feature>
<dbReference type="NCBIfam" id="NF037997">
    <property type="entry name" value="Na_Pi_symport"/>
    <property type="match status" value="1"/>
</dbReference>
<evidence type="ECO:0000256" key="4">
    <source>
        <dbReference type="ARBA" id="ARBA00022989"/>
    </source>
</evidence>
<dbReference type="Gene3D" id="1.20.58.220">
    <property type="entry name" value="Phosphate transport system protein phou homolog 2, domain 2"/>
    <property type="match status" value="1"/>
</dbReference>
<evidence type="ECO:0000256" key="1">
    <source>
        <dbReference type="ARBA" id="ARBA00004651"/>
    </source>
</evidence>
<keyword evidence="3 6" id="KW-0812">Transmembrane</keyword>
<feature type="transmembrane region" description="Helical" evidence="6">
    <location>
        <begin position="136"/>
        <end position="154"/>
    </location>
</feature>
<dbReference type="InterPro" id="IPR026022">
    <property type="entry name" value="PhoU_dom"/>
</dbReference>
<feature type="transmembrane region" description="Helical" evidence="6">
    <location>
        <begin position="47"/>
        <end position="74"/>
    </location>
</feature>
<proteinExistence type="predicted"/>
<name>A0A0G4K664_9SPIR</name>
<feature type="domain" description="PhoU" evidence="7">
    <location>
        <begin position="362"/>
        <end position="443"/>
    </location>
</feature>
<evidence type="ECO:0000313" key="9">
    <source>
        <dbReference type="Proteomes" id="UP000043763"/>
    </source>
</evidence>
<dbReference type="OrthoDB" id="9763003at2"/>
<dbReference type="EMBL" id="CVLB01000001">
    <property type="protein sequence ID" value="CRF32547.1"/>
    <property type="molecule type" value="Genomic_DNA"/>
</dbReference>
<comment type="subcellular location">
    <subcellularLocation>
        <location evidence="1">Cell membrane</location>
        <topology evidence="1">Multi-pass membrane protein</topology>
    </subcellularLocation>
</comment>
<evidence type="ECO:0000313" key="8">
    <source>
        <dbReference type="EMBL" id="CRF32547.1"/>
    </source>
</evidence>
<keyword evidence="9" id="KW-1185">Reference proteome</keyword>
<evidence type="ECO:0000256" key="5">
    <source>
        <dbReference type="ARBA" id="ARBA00023136"/>
    </source>
</evidence>
<reference evidence="9" key="1">
    <citation type="submission" date="2015-04" db="EMBL/GenBank/DDBJ databases">
        <authorList>
            <person name="Mushtaq Mamoona"/>
        </authorList>
    </citation>
    <scope>NUCLEOTIDE SEQUENCE [LARGE SCALE GENOMIC DNA]</scope>
    <source>
        <strain evidence="9">AN4859/03</strain>
    </source>
</reference>
<accession>A0A0G4K664</accession>
<feature type="transmembrane region" description="Helical" evidence="6">
    <location>
        <begin position="80"/>
        <end position="101"/>
    </location>
</feature>
<sequence length="556" mass="61858">MLLTLSFYLVGGFGLFMYGLKVFSDGLQESTENALKDILHKVTQNKILGISLGFLITAIVQSSSAVTVMTVSFVNANLLTLSQAINIILGANIGTTVTGWIISLNIDVLALPSLGIGSIIVIFGSENRKLRFFGEILMGFGMIFYGLILMKTAFEGVRGSEDFEKVFLMANADTMYGRFLCVVIGMVVTAIIQSSSAALGVTISLASVGLIDYPTGVALILGQNIGTTITAVLATLGASTNAKRAALVHCLFNIFGVVYMFFLFPYYIKIVDIIVGFMNIGDPNLVVNNKYVNISFYIAAAHTMFNIINVIVFYFLTEKLEKIVCIIIKDKEDEKHVSVLSDKLLNMPVSAEIEVRKEVTYMGDIAKKMLARIEQLFDSPSERLLTKIRDHEKMLDNTDQEIHAFLLKLLGKNTLNSANIASLINISTYYENLGDNLKDLGKAIIKGSEKKTLFNETQKEDIIKMLHNNKDFIDYLSGLILQYYSLNKEKTYDEAMEKYHQIKGFYYEARERHYDNVDKSLIPALNAHLYGDVLVYFNRSIGNLVNIVEAITGKDK</sequence>
<organism evidence="8 9">
    <name type="scientific">Brachyspira suanatina</name>
    <dbReference type="NCBI Taxonomy" id="381802"/>
    <lineage>
        <taxon>Bacteria</taxon>
        <taxon>Pseudomonadati</taxon>
        <taxon>Spirochaetota</taxon>
        <taxon>Spirochaetia</taxon>
        <taxon>Brachyspirales</taxon>
        <taxon>Brachyspiraceae</taxon>
        <taxon>Brachyspira</taxon>
    </lineage>
</organism>
<dbReference type="Proteomes" id="UP000043763">
    <property type="component" value="Unassembled WGS sequence"/>
</dbReference>
<evidence type="ECO:0000256" key="6">
    <source>
        <dbReference type="SAM" id="Phobius"/>
    </source>
</evidence>
<keyword evidence="4 6" id="KW-1133">Transmembrane helix</keyword>
<dbReference type="Pfam" id="PF01895">
    <property type="entry name" value="PhoU"/>
    <property type="match status" value="1"/>
</dbReference>
<evidence type="ECO:0000259" key="7">
    <source>
        <dbReference type="Pfam" id="PF01895"/>
    </source>
</evidence>
<dbReference type="Pfam" id="PF02690">
    <property type="entry name" value="Na_Pi_cotrans"/>
    <property type="match status" value="2"/>
</dbReference>
<dbReference type="InterPro" id="IPR038078">
    <property type="entry name" value="PhoU-like_sf"/>
</dbReference>
<keyword evidence="5 6" id="KW-0472">Membrane</keyword>
<dbReference type="PANTHER" id="PTHR10010:SF46">
    <property type="entry name" value="SODIUM-DEPENDENT PHOSPHATE TRANSPORT PROTEIN 2B"/>
    <property type="match status" value="1"/>
</dbReference>
<feature type="transmembrane region" description="Helical" evidence="6">
    <location>
        <begin position="108"/>
        <end position="124"/>
    </location>
</feature>